<evidence type="ECO:0000313" key="3">
    <source>
        <dbReference type="Proteomes" id="UP000318590"/>
    </source>
</evidence>
<sequence>MKFVLAACVALAAAPAFAGGAPGVTKGAAKPCYPEDRLNLCPVPPVPVHRPGYIPPYIPSSTKVVTGSKGGFFVYVRPNAAPYEQALEQAGYAAAVHCGRQQGEQVVAHLSSTARYAESDIEAWEFAGACK</sequence>
<comment type="caution">
    <text evidence="2">The sequence shown here is derived from an EMBL/GenBank/DDBJ whole genome shotgun (WGS) entry which is preliminary data.</text>
</comment>
<feature type="signal peptide" evidence="1">
    <location>
        <begin position="1"/>
        <end position="18"/>
    </location>
</feature>
<accession>A0A547Q586</accession>
<protein>
    <recommendedName>
        <fullName evidence="4">Secreted protein</fullName>
    </recommendedName>
</protein>
<dbReference type="OrthoDB" id="7872239at2"/>
<dbReference type="AlphaFoldDB" id="A0A547Q586"/>
<proteinExistence type="predicted"/>
<dbReference type="Proteomes" id="UP000318590">
    <property type="component" value="Unassembled WGS sequence"/>
</dbReference>
<keyword evidence="1" id="KW-0732">Signal</keyword>
<name>A0A547Q586_9RHOB</name>
<organism evidence="2 3">
    <name type="scientific">Palleronia caenipelagi</name>
    <dbReference type="NCBI Taxonomy" id="2489174"/>
    <lineage>
        <taxon>Bacteria</taxon>
        <taxon>Pseudomonadati</taxon>
        <taxon>Pseudomonadota</taxon>
        <taxon>Alphaproteobacteria</taxon>
        <taxon>Rhodobacterales</taxon>
        <taxon>Roseobacteraceae</taxon>
        <taxon>Palleronia</taxon>
    </lineage>
</organism>
<evidence type="ECO:0000256" key="1">
    <source>
        <dbReference type="SAM" id="SignalP"/>
    </source>
</evidence>
<evidence type="ECO:0000313" key="2">
    <source>
        <dbReference type="EMBL" id="TRD21507.1"/>
    </source>
</evidence>
<evidence type="ECO:0008006" key="4">
    <source>
        <dbReference type="Google" id="ProtNLM"/>
    </source>
</evidence>
<dbReference type="RefSeq" id="WP_142834386.1">
    <property type="nucleotide sequence ID" value="NZ_VFSV01000011.1"/>
</dbReference>
<feature type="chain" id="PRO_5022123725" description="Secreted protein" evidence="1">
    <location>
        <begin position="19"/>
        <end position="131"/>
    </location>
</feature>
<dbReference type="EMBL" id="VFSV01000011">
    <property type="protein sequence ID" value="TRD21507.1"/>
    <property type="molecule type" value="Genomic_DNA"/>
</dbReference>
<gene>
    <name evidence="2" type="ORF">FEV53_08475</name>
</gene>
<keyword evidence="3" id="KW-1185">Reference proteome</keyword>
<reference evidence="2 3" key="1">
    <citation type="submission" date="2019-06" db="EMBL/GenBank/DDBJ databases">
        <title>Paenimaribius caenipelagi gen. nov., sp. nov., isolated from a tidal flat.</title>
        <authorList>
            <person name="Yoon J.-H."/>
        </authorList>
    </citation>
    <scope>NUCLEOTIDE SEQUENCE [LARGE SCALE GENOMIC DNA]</scope>
    <source>
        <strain evidence="2 3">JBTF-M29</strain>
    </source>
</reference>